<dbReference type="Pfam" id="PF00117">
    <property type="entry name" value="GATase"/>
    <property type="match status" value="1"/>
</dbReference>
<dbReference type="SUPFAM" id="SSF52317">
    <property type="entry name" value="Class I glutamine amidotransferase-like"/>
    <property type="match status" value="1"/>
</dbReference>
<accession>A0A3B0VR77</accession>
<dbReference type="EMBL" id="UOEX01000389">
    <property type="protein sequence ID" value="VAW41562.1"/>
    <property type="molecule type" value="Genomic_DNA"/>
</dbReference>
<evidence type="ECO:0000259" key="1">
    <source>
        <dbReference type="Pfam" id="PF00117"/>
    </source>
</evidence>
<name>A0A3B0VR77_9ZZZZ</name>
<sequence>MAKHLIVLQRTLYKRPGRIITETAKRFNVKLNIVKLWRQSIPSLTKYDGIVVLDGSLPSPDDKNYASFQEQNKTIHEALNEDRPYLGIGLGLHLLAWNQGAVVSANYCASIGFTTGYLTHKGREHPIFKNIPATLPVFKWHNQAIMPPIPHNFDILATSVDCQFEAVSVPDRPYITGLQFINNAAAPQEVKKYLTKDHKWLSSAAPNGIDRAFIMAEAKRLQSETARHFAILFSNFINML</sequence>
<dbReference type="PROSITE" id="PS51273">
    <property type="entry name" value="GATASE_TYPE_1"/>
    <property type="match status" value="1"/>
</dbReference>
<dbReference type="InterPro" id="IPR017926">
    <property type="entry name" value="GATASE"/>
</dbReference>
<gene>
    <name evidence="2" type="ORF">MNBD_DELTA03-1788</name>
</gene>
<protein>
    <recommendedName>
        <fullName evidence="1">Glutamine amidotransferase domain-containing protein</fullName>
    </recommendedName>
</protein>
<evidence type="ECO:0000313" key="2">
    <source>
        <dbReference type="EMBL" id="VAW41562.1"/>
    </source>
</evidence>
<dbReference type="InterPro" id="IPR029062">
    <property type="entry name" value="Class_I_gatase-like"/>
</dbReference>
<dbReference type="AlphaFoldDB" id="A0A3B0VR77"/>
<organism evidence="2">
    <name type="scientific">hydrothermal vent metagenome</name>
    <dbReference type="NCBI Taxonomy" id="652676"/>
    <lineage>
        <taxon>unclassified sequences</taxon>
        <taxon>metagenomes</taxon>
        <taxon>ecological metagenomes</taxon>
    </lineage>
</organism>
<dbReference type="Gene3D" id="3.40.50.880">
    <property type="match status" value="1"/>
</dbReference>
<feature type="domain" description="Glutamine amidotransferase" evidence="1">
    <location>
        <begin position="20"/>
        <end position="180"/>
    </location>
</feature>
<proteinExistence type="predicted"/>
<reference evidence="2" key="1">
    <citation type="submission" date="2018-06" db="EMBL/GenBank/DDBJ databases">
        <authorList>
            <person name="Zhirakovskaya E."/>
        </authorList>
    </citation>
    <scope>NUCLEOTIDE SEQUENCE</scope>
</reference>